<feature type="compositionally biased region" description="Basic residues" evidence="1">
    <location>
        <begin position="153"/>
        <end position="190"/>
    </location>
</feature>
<reference evidence="4" key="1">
    <citation type="journal article" date="2016" name="Nature">
        <title>The genome of the seagrass Zostera marina reveals angiosperm adaptation to the sea.</title>
        <authorList>
            <person name="Olsen J.L."/>
            <person name="Rouze P."/>
            <person name="Verhelst B."/>
            <person name="Lin Y.-C."/>
            <person name="Bayer T."/>
            <person name="Collen J."/>
            <person name="Dattolo E."/>
            <person name="De Paoli E."/>
            <person name="Dittami S."/>
            <person name="Maumus F."/>
            <person name="Michel G."/>
            <person name="Kersting A."/>
            <person name="Lauritano C."/>
            <person name="Lohaus R."/>
            <person name="Toepel M."/>
            <person name="Tonon T."/>
            <person name="Vanneste K."/>
            <person name="Amirebrahimi M."/>
            <person name="Brakel J."/>
            <person name="Bostroem C."/>
            <person name="Chovatia M."/>
            <person name="Grimwood J."/>
            <person name="Jenkins J.W."/>
            <person name="Jueterbock A."/>
            <person name="Mraz A."/>
            <person name="Stam W.T."/>
            <person name="Tice H."/>
            <person name="Bornberg-Bauer E."/>
            <person name="Green P.J."/>
            <person name="Pearson G.A."/>
            <person name="Procaccini G."/>
            <person name="Duarte C.M."/>
            <person name="Schmutz J."/>
            <person name="Reusch T.B.H."/>
            <person name="Van de Peer Y."/>
        </authorList>
    </citation>
    <scope>NUCLEOTIDE SEQUENCE [LARGE SCALE GENOMIC DNA]</scope>
    <source>
        <strain evidence="4">cv. Finnish</strain>
    </source>
</reference>
<protein>
    <submittedName>
        <fullName evidence="3">Uncharacterized protein</fullName>
    </submittedName>
</protein>
<feature type="transmembrane region" description="Helical" evidence="2">
    <location>
        <begin position="54"/>
        <end position="75"/>
    </location>
</feature>
<keyword evidence="2" id="KW-0812">Transmembrane</keyword>
<feature type="compositionally biased region" description="Low complexity" evidence="1">
    <location>
        <begin position="134"/>
        <end position="152"/>
    </location>
</feature>
<dbReference type="AlphaFoldDB" id="A0A0K9PQE2"/>
<dbReference type="EMBL" id="LFYR01000728">
    <property type="protein sequence ID" value="KMZ70447.1"/>
    <property type="molecule type" value="Genomic_DNA"/>
</dbReference>
<organism evidence="3 4">
    <name type="scientific">Zostera marina</name>
    <name type="common">Eelgrass</name>
    <dbReference type="NCBI Taxonomy" id="29655"/>
    <lineage>
        <taxon>Eukaryota</taxon>
        <taxon>Viridiplantae</taxon>
        <taxon>Streptophyta</taxon>
        <taxon>Embryophyta</taxon>
        <taxon>Tracheophyta</taxon>
        <taxon>Spermatophyta</taxon>
        <taxon>Magnoliopsida</taxon>
        <taxon>Liliopsida</taxon>
        <taxon>Zosteraceae</taxon>
        <taxon>Zostera</taxon>
    </lineage>
</organism>
<feature type="region of interest" description="Disordered" evidence="1">
    <location>
        <begin position="133"/>
        <end position="190"/>
    </location>
</feature>
<comment type="caution">
    <text evidence="3">The sequence shown here is derived from an EMBL/GenBank/DDBJ whole genome shotgun (WGS) entry which is preliminary data.</text>
</comment>
<evidence type="ECO:0000313" key="3">
    <source>
        <dbReference type="EMBL" id="KMZ70447.1"/>
    </source>
</evidence>
<dbReference type="PANTHER" id="PTHR35278:SF4">
    <property type="entry name" value="TRANSMEMBRANE PROTEIN"/>
    <property type="match status" value="1"/>
</dbReference>
<dbReference type="OMA" id="RYMERND"/>
<name>A0A0K9PQE2_ZOSMR</name>
<accession>A0A0K9PQE2</accession>
<keyword evidence="2" id="KW-0472">Membrane</keyword>
<evidence type="ECO:0000256" key="2">
    <source>
        <dbReference type="SAM" id="Phobius"/>
    </source>
</evidence>
<keyword evidence="2" id="KW-1133">Transmembrane helix</keyword>
<dbReference type="PANTHER" id="PTHR35278">
    <property type="entry name" value="TRANSMEMBRANE PROTEIN-RELATED"/>
    <property type="match status" value="1"/>
</dbReference>
<gene>
    <name evidence="3" type="ORF">ZOSMA_19G00290</name>
</gene>
<dbReference type="OrthoDB" id="1916120at2759"/>
<evidence type="ECO:0000313" key="4">
    <source>
        <dbReference type="Proteomes" id="UP000036987"/>
    </source>
</evidence>
<dbReference type="Proteomes" id="UP000036987">
    <property type="component" value="Unassembled WGS sequence"/>
</dbReference>
<keyword evidence="4" id="KW-1185">Reference proteome</keyword>
<sequence length="223" mass="25740">MGTVISKGVNGFGAVLGNAFIAPFRAIFGDSCEEVCQGTWDIICFLEHLCVSNIIRLLMVLGLTYITLLFFYLIFKMGIIQCLVRGFCKMGWAACQACWSTLESITCFLCYKLRNTKRVYRGHNRRYDLENGYSSSSDDGSGRSLKYYSSRGSLRRRENRRREHRRRSLHQVRWGSGRRKGGSSGSYRHHLNLKTSDVSVHLRTDKLRSRMPGKRMGFKRRRI</sequence>
<proteinExistence type="predicted"/>
<evidence type="ECO:0000256" key="1">
    <source>
        <dbReference type="SAM" id="MobiDB-lite"/>
    </source>
</evidence>